<dbReference type="InterPro" id="IPR046155">
    <property type="entry name" value="DUF6157"/>
</dbReference>
<evidence type="ECO:0000313" key="2">
    <source>
        <dbReference type="Proteomes" id="UP000494216"/>
    </source>
</evidence>
<dbReference type="Proteomes" id="UP000494216">
    <property type="component" value="Unassembled WGS sequence"/>
</dbReference>
<gene>
    <name evidence="1" type="ORF">METHB2_80087</name>
</gene>
<reference evidence="1 2" key="1">
    <citation type="submission" date="2020-02" db="EMBL/GenBank/DDBJ databases">
        <authorList>
            <person name="Hogendoorn C."/>
        </authorList>
    </citation>
    <scope>NUCLEOTIDE SEQUENCE [LARGE SCALE GENOMIC DNA]</scope>
    <source>
        <strain evidence="1">METHB21</strain>
    </source>
</reference>
<proteinExistence type="predicted"/>
<evidence type="ECO:0000313" key="1">
    <source>
        <dbReference type="EMBL" id="CAA9892770.1"/>
    </source>
</evidence>
<dbReference type="RefSeq" id="WP_174627500.1">
    <property type="nucleotide sequence ID" value="NZ_CADCXN010000113.1"/>
</dbReference>
<name>A0A8S0WLP9_9GAMM</name>
<dbReference type="EMBL" id="CADCXN010000113">
    <property type="protein sequence ID" value="CAA9892770.1"/>
    <property type="molecule type" value="Genomic_DNA"/>
</dbReference>
<accession>A0A8S0WLP9</accession>
<sequence>MKTTNYYNTFIEVAEDCPVKVAEVPPRKGEAPTVASMQFELLNGNPYKYTSDDVLFQVHAIRNNIARKNYARIREEFFAKGQPCFRSSPLAKRYGWGVHSDAEGRIAIFSIESKEYATLAKDKNFKHLKAMRSKHA</sequence>
<dbReference type="Pfam" id="PF19654">
    <property type="entry name" value="DUF6157"/>
    <property type="match status" value="1"/>
</dbReference>
<organism evidence="1 2">
    <name type="scientific">Candidatus Methylobacter favarea</name>
    <dbReference type="NCBI Taxonomy" id="2707345"/>
    <lineage>
        <taxon>Bacteria</taxon>
        <taxon>Pseudomonadati</taxon>
        <taxon>Pseudomonadota</taxon>
        <taxon>Gammaproteobacteria</taxon>
        <taxon>Methylococcales</taxon>
        <taxon>Methylococcaceae</taxon>
        <taxon>Methylobacter</taxon>
    </lineage>
</organism>
<comment type="caution">
    <text evidence="1">The sequence shown here is derived from an EMBL/GenBank/DDBJ whole genome shotgun (WGS) entry which is preliminary data.</text>
</comment>
<keyword evidence="2" id="KW-1185">Reference proteome</keyword>
<protein>
    <submittedName>
        <fullName evidence="1">Uncharacterized protein</fullName>
    </submittedName>
</protein>
<dbReference type="AlphaFoldDB" id="A0A8S0WLP9"/>